<dbReference type="InterPro" id="IPR051791">
    <property type="entry name" value="Pra-immunoreactive"/>
</dbReference>
<evidence type="ECO:0000256" key="2">
    <source>
        <dbReference type="ARBA" id="ARBA00022475"/>
    </source>
</evidence>
<evidence type="ECO:0000256" key="4">
    <source>
        <dbReference type="ARBA" id="ARBA00022989"/>
    </source>
</evidence>
<reference evidence="8" key="3">
    <citation type="submission" date="2016-07" db="EMBL/GenBank/DDBJ databases">
        <authorList>
            <person name="Wan K."/>
            <person name="Booth B."/>
            <person name="Spirohn K."/>
            <person name="Hao T."/>
            <person name="Hu Y."/>
            <person name="Calderwood M."/>
            <person name="Hill D."/>
            <person name="Mohr S."/>
            <person name="Vidal M."/>
            <person name="Celniker S."/>
            <person name="Perrimon N."/>
        </authorList>
    </citation>
    <scope>NUCLEOTIDE SEQUENCE</scope>
    <source>
        <strain evidence="8">10N.286.55.C1</strain>
    </source>
</reference>
<keyword evidence="5 6" id="KW-0472">Membrane</keyword>
<feature type="transmembrane region" description="Helical" evidence="6">
    <location>
        <begin position="110"/>
        <end position="129"/>
    </location>
</feature>
<name>A0A1B9QM33_9VIBR</name>
<dbReference type="AlphaFoldDB" id="A0A1B9QM33"/>
<gene>
    <name evidence="9" type="ORF">BCT50_05320</name>
    <name evidence="8" type="ORF">BCV30_12385</name>
</gene>
<dbReference type="EMBL" id="MCZJ01000013">
    <property type="protein sequence ID" value="PMM58854.1"/>
    <property type="molecule type" value="Genomic_DNA"/>
</dbReference>
<feature type="domain" description="RDD" evidence="7">
    <location>
        <begin position="15"/>
        <end position="142"/>
    </location>
</feature>
<evidence type="ECO:0000313" key="10">
    <source>
        <dbReference type="Proteomes" id="UP000235554"/>
    </source>
</evidence>
<evidence type="ECO:0000259" key="7">
    <source>
        <dbReference type="Pfam" id="PF06271"/>
    </source>
</evidence>
<dbReference type="RefSeq" id="WP_017105820.1">
    <property type="nucleotide sequence ID" value="NZ_JAKMYA010000003.1"/>
</dbReference>
<keyword evidence="2" id="KW-1003">Cell membrane</keyword>
<evidence type="ECO:0000256" key="1">
    <source>
        <dbReference type="ARBA" id="ARBA00004651"/>
    </source>
</evidence>
<dbReference type="InterPro" id="IPR010432">
    <property type="entry name" value="RDD"/>
</dbReference>
<feature type="transmembrane region" description="Helical" evidence="6">
    <location>
        <begin position="61"/>
        <end position="79"/>
    </location>
</feature>
<evidence type="ECO:0000313" key="8">
    <source>
        <dbReference type="EMBL" id="PME60886.1"/>
    </source>
</evidence>
<dbReference type="Pfam" id="PF06271">
    <property type="entry name" value="RDD"/>
    <property type="match status" value="1"/>
</dbReference>
<organism evidence="8 11">
    <name type="scientific">Vibrio lentus</name>
    <dbReference type="NCBI Taxonomy" id="136468"/>
    <lineage>
        <taxon>Bacteria</taxon>
        <taxon>Pseudomonadati</taxon>
        <taxon>Pseudomonadota</taxon>
        <taxon>Gammaproteobacteria</taxon>
        <taxon>Vibrionales</taxon>
        <taxon>Vibrionaceae</taxon>
        <taxon>Vibrio</taxon>
    </lineage>
</organism>
<dbReference type="Proteomes" id="UP000235554">
    <property type="component" value="Unassembled WGS sequence"/>
</dbReference>
<sequence length="163" mass="18462">MKDDVPSTISDLYEYSGFWPRVGASLIDTVIIGAITYPILISVYGWVYFDNEALVKGFTDLVFGWIFPVVAILVCWLYRQATPGKMAISAKIVDATTGDKPSLQQYIVRYLGYILATIPFGLGIFWVAWDKRKQGWHDKLANTVVICKKDRKIPQKVRFSSKS</sequence>
<comment type="caution">
    <text evidence="8">The sequence shown here is derived from an EMBL/GenBank/DDBJ whole genome shotgun (WGS) entry which is preliminary data.</text>
</comment>
<evidence type="ECO:0000256" key="5">
    <source>
        <dbReference type="ARBA" id="ARBA00023136"/>
    </source>
</evidence>
<proteinExistence type="predicted"/>
<dbReference type="PANTHER" id="PTHR36115:SF4">
    <property type="entry name" value="MEMBRANE PROTEIN"/>
    <property type="match status" value="1"/>
</dbReference>
<keyword evidence="3 6" id="KW-0812">Transmembrane</keyword>
<dbReference type="PANTHER" id="PTHR36115">
    <property type="entry name" value="PROLINE-RICH ANTIGEN HOMOLOG-RELATED"/>
    <property type="match status" value="1"/>
</dbReference>
<evidence type="ECO:0000256" key="6">
    <source>
        <dbReference type="SAM" id="Phobius"/>
    </source>
</evidence>
<reference evidence="10 11" key="1">
    <citation type="submission" date="2016-07" db="EMBL/GenBank/DDBJ databases">
        <title>Nontailed viruses are major unrecognized killers of bacteria in the ocean.</title>
        <authorList>
            <person name="Kauffman K."/>
            <person name="Hussain F."/>
            <person name="Yang J."/>
            <person name="Arevalo P."/>
            <person name="Brown J."/>
            <person name="Cutler M."/>
            <person name="Kelly L."/>
            <person name="Polz M.F."/>
        </authorList>
    </citation>
    <scope>NUCLEOTIDE SEQUENCE [LARGE SCALE GENOMIC DNA]</scope>
    <source>
        <strain evidence="10">10N.261.48.A1</strain>
        <strain evidence="11">10N.286.55.C1</strain>
    </source>
</reference>
<protein>
    <recommendedName>
        <fullName evidence="7">RDD domain-containing protein</fullName>
    </recommendedName>
</protein>
<dbReference type="GO" id="GO:0005886">
    <property type="term" value="C:plasma membrane"/>
    <property type="evidence" value="ECO:0007669"/>
    <property type="project" value="UniProtKB-SubCell"/>
</dbReference>
<reference evidence="9" key="2">
    <citation type="submission" date="2016-07" db="EMBL/GenBank/DDBJ databases">
        <authorList>
            <person name="Kauffman K."/>
            <person name="Arevalo P."/>
            <person name="Polz M.F."/>
        </authorList>
    </citation>
    <scope>NUCLEOTIDE SEQUENCE</scope>
    <source>
        <strain evidence="9">10N.261.48.A1</strain>
    </source>
</reference>
<dbReference type="Proteomes" id="UP000235778">
    <property type="component" value="Unassembled WGS sequence"/>
</dbReference>
<dbReference type="EMBL" id="MCSI01000140">
    <property type="protein sequence ID" value="PME60886.1"/>
    <property type="molecule type" value="Genomic_DNA"/>
</dbReference>
<evidence type="ECO:0000313" key="9">
    <source>
        <dbReference type="EMBL" id="PMM58854.1"/>
    </source>
</evidence>
<comment type="subcellular location">
    <subcellularLocation>
        <location evidence="1">Cell membrane</location>
        <topology evidence="1">Multi-pass membrane protein</topology>
    </subcellularLocation>
</comment>
<reference evidence="8" key="4">
    <citation type="journal article" date="2018" name="Nature">
        <title>A major lineage of non-tailed dsDNA viruses as unrecognized killers of marine bacteria.</title>
        <authorList>
            <person name="Kauffman K.M."/>
            <person name="Hussain F.A."/>
            <person name="Yang J."/>
            <person name="Arevalo P."/>
            <person name="Brown J.M."/>
            <person name="Chang W.K."/>
            <person name="VanInsberghe D."/>
            <person name="Elsherbini J."/>
            <person name="Sharma R.S."/>
            <person name="Cutler M.B."/>
            <person name="Kelly L."/>
            <person name="Polz M.F."/>
        </authorList>
    </citation>
    <scope>NUCLEOTIDE SEQUENCE</scope>
    <source>
        <strain evidence="9">10N.261.48.A1</strain>
        <strain evidence="8">10N.286.55.C1</strain>
    </source>
</reference>
<accession>A0A1B9QM33</accession>
<evidence type="ECO:0000256" key="3">
    <source>
        <dbReference type="ARBA" id="ARBA00022692"/>
    </source>
</evidence>
<feature type="transmembrane region" description="Helical" evidence="6">
    <location>
        <begin position="26"/>
        <end position="49"/>
    </location>
</feature>
<evidence type="ECO:0000313" key="11">
    <source>
        <dbReference type="Proteomes" id="UP000235778"/>
    </source>
</evidence>
<keyword evidence="4 6" id="KW-1133">Transmembrane helix</keyword>